<comment type="subcellular location">
    <subcellularLocation>
        <location evidence="1">Membrane</location>
        <topology evidence="1">Lipid-anchor</topology>
    </subcellularLocation>
</comment>
<evidence type="ECO:0000256" key="2">
    <source>
        <dbReference type="ARBA" id="ARBA00007886"/>
    </source>
</evidence>
<feature type="region of interest" description="Disordered" evidence="8">
    <location>
        <begin position="393"/>
        <end position="414"/>
    </location>
</feature>
<dbReference type="RefSeq" id="WP_091747635.1">
    <property type="nucleotide sequence ID" value="NZ_FODY01000014.1"/>
</dbReference>
<sequence length="414" mass="45957">MIRTFSTLAIILLCLTLLTGCWSRKELNELGIVLAVALDQDPQSDGILLTAQVVKPEALKQEGSSGGEKRPVQLITAKGATIADAIKNMSKELDRKPFFSHNKLLVIDEKLARKGLLPLLDFWGRSSEIRPILWLFIAKGVPAREIISEKHGIENIQATYLNALIRRSTFHSEASTPSLLEFLKDLGSDTNDPFAGALEIVECLPSADKEGAAKGVSLAGTAVFKKDKLAGFLTDRETRGLNWVTGEVKNGMIQVPSPKEAGKLITINIKGATSHIKPELKDGNYHFTIKITEEGDIAEQQSLDDISKLPVLAEINQAQQQAIEAEVSDTINKVQKEYGADIFGFGKVLYDNYPDEWQKIKADWPDIFPHVEYTLKVTTKIRRTGLLQKSLIEKEGPEPEVNSRNRPYDMLREE</sequence>
<organism evidence="11 12">
    <name type="scientific">Propionispora vibrioides</name>
    <dbReference type="NCBI Taxonomy" id="112903"/>
    <lineage>
        <taxon>Bacteria</taxon>
        <taxon>Bacillati</taxon>
        <taxon>Bacillota</taxon>
        <taxon>Negativicutes</taxon>
        <taxon>Selenomonadales</taxon>
        <taxon>Sporomusaceae</taxon>
        <taxon>Propionispora</taxon>
    </lineage>
</organism>
<dbReference type="Pfam" id="PF25198">
    <property type="entry name" value="Spore_GerAC_N"/>
    <property type="match status" value="1"/>
</dbReference>
<dbReference type="Proteomes" id="UP000198847">
    <property type="component" value="Unassembled WGS sequence"/>
</dbReference>
<keyword evidence="5" id="KW-0472">Membrane</keyword>
<keyword evidence="3" id="KW-0309">Germination</keyword>
<evidence type="ECO:0000313" key="11">
    <source>
        <dbReference type="EMBL" id="SEP22717.1"/>
    </source>
</evidence>
<dbReference type="InterPro" id="IPR038501">
    <property type="entry name" value="Spore_GerAC_C_sf"/>
</dbReference>
<protein>
    <submittedName>
        <fullName evidence="11">Spore germination protein KC</fullName>
    </submittedName>
</protein>
<evidence type="ECO:0000259" key="10">
    <source>
        <dbReference type="Pfam" id="PF25198"/>
    </source>
</evidence>
<dbReference type="GO" id="GO:0009847">
    <property type="term" value="P:spore germination"/>
    <property type="evidence" value="ECO:0007669"/>
    <property type="project" value="InterPro"/>
</dbReference>
<dbReference type="STRING" id="112903.SAMN04490178_11433"/>
<dbReference type="OrthoDB" id="9816067at2"/>
<dbReference type="GO" id="GO:0016020">
    <property type="term" value="C:membrane"/>
    <property type="evidence" value="ECO:0007669"/>
    <property type="project" value="UniProtKB-SubCell"/>
</dbReference>
<evidence type="ECO:0000313" key="12">
    <source>
        <dbReference type="Proteomes" id="UP000198847"/>
    </source>
</evidence>
<dbReference type="InterPro" id="IPR057336">
    <property type="entry name" value="GerAC_N"/>
</dbReference>
<dbReference type="EMBL" id="FODY01000014">
    <property type="protein sequence ID" value="SEP22717.1"/>
    <property type="molecule type" value="Genomic_DNA"/>
</dbReference>
<evidence type="ECO:0000256" key="7">
    <source>
        <dbReference type="ARBA" id="ARBA00023288"/>
    </source>
</evidence>
<dbReference type="Gene3D" id="3.30.300.210">
    <property type="entry name" value="Nutrient germinant receptor protein C, domain 3"/>
    <property type="match status" value="1"/>
</dbReference>
<keyword evidence="7" id="KW-0449">Lipoprotein</keyword>
<name>A0A1H8W5K6_9FIRM</name>
<evidence type="ECO:0000256" key="4">
    <source>
        <dbReference type="ARBA" id="ARBA00022729"/>
    </source>
</evidence>
<dbReference type="AlphaFoldDB" id="A0A1H8W5K6"/>
<evidence type="ECO:0000256" key="8">
    <source>
        <dbReference type="SAM" id="MobiDB-lite"/>
    </source>
</evidence>
<evidence type="ECO:0000256" key="6">
    <source>
        <dbReference type="ARBA" id="ARBA00023139"/>
    </source>
</evidence>
<proteinExistence type="inferred from homology"/>
<dbReference type="InterPro" id="IPR046953">
    <property type="entry name" value="Spore_GerAC-like_C"/>
</dbReference>
<dbReference type="PANTHER" id="PTHR35789:SF1">
    <property type="entry name" value="SPORE GERMINATION PROTEIN B3"/>
    <property type="match status" value="1"/>
</dbReference>
<evidence type="ECO:0000256" key="3">
    <source>
        <dbReference type="ARBA" id="ARBA00022544"/>
    </source>
</evidence>
<dbReference type="PROSITE" id="PS51257">
    <property type="entry name" value="PROKAR_LIPOPROTEIN"/>
    <property type="match status" value="1"/>
</dbReference>
<dbReference type="NCBIfam" id="TIGR02887">
    <property type="entry name" value="spore_ger_x_C"/>
    <property type="match status" value="1"/>
</dbReference>
<dbReference type="Gene3D" id="6.20.190.10">
    <property type="entry name" value="Nutrient germinant receptor protein C, domain 1"/>
    <property type="match status" value="1"/>
</dbReference>
<dbReference type="PANTHER" id="PTHR35789">
    <property type="entry name" value="SPORE GERMINATION PROTEIN B3"/>
    <property type="match status" value="1"/>
</dbReference>
<keyword evidence="12" id="KW-1185">Reference proteome</keyword>
<keyword evidence="6" id="KW-0564">Palmitate</keyword>
<keyword evidence="4" id="KW-0732">Signal</keyword>
<feature type="domain" description="Spore germination GerAC-like C-terminal" evidence="9">
    <location>
        <begin position="220"/>
        <end position="385"/>
    </location>
</feature>
<dbReference type="InterPro" id="IPR008844">
    <property type="entry name" value="Spore_GerAC-like"/>
</dbReference>
<feature type="domain" description="Spore germination protein N-terminal" evidence="10">
    <location>
        <begin position="24"/>
        <end position="199"/>
    </location>
</feature>
<dbReference type="Pfam" id="PF05504">
    <property type="entry name" value="Spore_GerAC"/>
    <property type="match status" value="1"/>
</dbReference>
<comment type="similarity">
    <text evidence="2">Belongs to the GerABKC lipoprotein family.</text>
</comment>
<accession>A0A1H8W5K6</accession>
<evidence type="ECO:0000256" key="5">
    <source>
        <dbReference type="ARBA" id="ARBA00023136"/>
    </source>
</evidence>
<evidence type="ECO:0000259" key="9">
    <source>
        <dbReference type="Pfam" id="PF05504"/>
    </source>
</evidence>
<reference evidence="11 12" key="1">
    <citation type="submission" date="2016-10" db="EMBL/GenBank/DDBJ databases">
        <authorList>
            <person name="de Groot N.N."/>
        </authorList>
    </citation>
    <scope>NUCLEOTIDE SEQUENCE [LARGE SCALE GENOMIC DNA]</scope>
    <source>
        <strain evidence="11 12">DSM 13305</strain>
    </source>
</reference>
<gene>
    <name evidence="11" type="ORF">SAMN04490178_11433</name>
</gene>
<evidence type="ECO:0000256" key="1">
    <source>
        <dbReference type="ARBA" id="ARBA00004635"/>
    </source>
</evidence>